<dbReference type="GO" id="GO:0005975">
    <property type="term" value="P:carbohydrate metabolic process"/>
    <property type="evidence" value="ECO:0007669"/>
    <property type="project" value="InterPro"/>
</dbReference>
<evidence type="ECO:0000259" key="3">
    <source>
        <dbReference type="Pfam" id="PF22124"/>
    </source>
</evidence>
<dbReference type="PANTHER" id="PTHR31084:SF0">
    <property type="entry name" value="ALPHA-L-FUCOSIDASE 2"/>
    <property type="match status" value="1"/>
</dbReference>
<dbReference type="Pfam" id="PF22124">
    <property type="entry name" value="Glyco_hydro_95_cat"/>
    <property type="match status" value="1"/>
</dbReference>
<dbReference type="InterPro" id="IPR012341">
    <property type="entry name" value="6hp_glycosidase-like_sf"/>
</dbReference>
<dbReference type="SUPFAM" id="SSF48208">
    <property type="entry name" value="Six-hairpin glycosidases"/>
    <property type="match status" value="1"/>
</dbReference>
<dbReference type="PANTHER" id="PTHR31084">
    <property type="entry name" value="ALPHA-L-FUCOSIDASE 2"/>
    <property type="match status" value="1"/>
</dbReference>
<dbReference type="InterPro" id="IPR027414">
    <property type="entry name" value="GH95_N_dom"/>
</dbReference>
<reference evidence="4" key="1">
    <citation type="submission" date="2022-05" db="EMBL/GenBank/DDBJ databases">
        <title>Novel bacterial taxa in a minimal lignocellulolytic consortium and its capacity to transform plastics disclosed by genome-resolved metagenomics.</title>
        <authorList>
            <person name="Rodriguez C.A.D."/>
            <person name="Diaz-Garcia L."/>
            <person name="Herrera K."/>
            <person name="Tarazona N.A."/>
            <person name="Sproer C."/>
            <person name="Overmann J."/>
            <person name="Jimenez D.J."/>
        </authorList>
    </citation>
    <scope>NUCLEOTIDE SEQUENCE</scope>
    <source>
        <strain evidence="4">MAG5</strain>
    </source>
</reference>
<accession>A0A9J6ZAS6</accession>
<sequence>MITNTSLTKLYYAQPATQWEEALPIGNGRIGAMVFGNVNKDRYQLNEDTLWSGFPRDTNNYEALRHLKTSRDLLQQGKYSEAEALIENKMLAVNCQAYQPFGDLYIEWLNAPSDVVQYERSLELSTAVATTLVVNGNNTYTREAWVSATDDVLFIAYRSQGDTKLSLKASFDLPHPSNVIVEDESLIVNSKCPMHIADNYFEDHPFAVQYEEEYGIIYQSQLQALTDGAVIVDEDRVTVHHATNVLFVISIATSFNGFDKQPHHNYDELSLTNKAKLAAVSELKYDQLLHSHISEHKRLFDRVNFQLEEDELMLEIPTDQRLERYKLGEQDLALESLYFHYGRYLLITSSRPGTQPANLQGIWNHRIQPPWNSDYTTNINTQMNYWPAESTSLSECHEPLLQMVEQLTVTGTRTARIHYNANGWVAHHNVDIWRMTSPTAGHPSWAFWPMGGVWLTQHLWERYLFHPDPTYLAERAYPVMKGAAQFCLDWLVEDELGNLKVSPSTSPENKFIYDNNNISSVAENSAMDITLISELFQHIIEATYILNIDQQFSSKVEQALAKMPKLTINEAGHIQEWSTNFTEQEPGHRHMSHLYGLHPGTSINTPELIEAAKQSLASRISQGGGHTGWSCAWLINLYARLRMPEECYSFIRTLLARSTYPNLFDAHPPFQIDGNFGGTAGMVEALVQSHLGTIQLLPSLPKAWATGEINGLTARGGFTVDLKWTDGQLLAASIESLYGRPLRVVYNQPIIIIDEATDQTYSAEQLISTSAGSRYTVHIG</sequence>
<dbReference type="InterPro" id="IPR008928">
    <property type="entry name" value="6-hairpin_glycosidase_sf"/>
</dbReference>
<evidence type="ECO:0000313" key="4">
    <source>
        <dbReference type="EMBL" id="URN93048.1"/>
    </source>
</evidence>
<dbReference type="Pfam" id="PF14498">
    <property type="entry name" value="Glyco_hyd_65N_2"/>
    <property type="match status" value="1"/>
</dbReference>
<name>A0A9J6ZAS6_9BACL</name>
<feature type="domain" description="Glycosyl hydrolase family 95 catalytic" evidence="3">
    <location>
        <begin position="284"/>
        <end position="686"/>
    </location>
</feature>
<feature type="domain" description="Alpha fucosidase A-like C-terminal" evidence="2">
    <location>
        <begin position="688"/>
        <end position="776"/>
    </location>
</feature>
<dbReference type="InterPro" id="IPR054363">
    <property type="entry name" value="GH95_cat"/>
</dbReference>
<dbReference type="Gene3D" id="1.50.10.10">
    <property type="match status" value="1"/>
</dbReference>
<dbReference type="AlphaFoldDB" id="A0A9J6ZAS6"/>
<feature type="domain" description="Glycosyl hydrolase family 95 N-terminal" evidence="1">
    <location>
        <begin position="10"/>
        <end position="256"/>
    </location>
</feature>
<evidence type="ECO:0000259" key="1">
    <source>
        <dbReference type="Pfam" id="PF14498"/>
    </source>
</evidence>
<dbReference type="PIRSF" id="PIRSF007663">
    <property type="entry name" value="UCP007663"/>
    <property type="match status" value="1"/>
</dbReference>
<dbReference type="Proteomes" id="UP001056756">
    <property type="component" value="Chromosome"/>
</dbReference>
<dbReference type="InterPro" id="IPR049053">
    <property type="entry name" value="AFCA-like_C"/>
</dbReference>
<evidence type="ECO:0000313" key="5">
    <source>
        <dbReference type="Proteomes" id="UP001056756"/>
    </source>
</evidence>
<dbReference type="FunFam" id="1.50.10.10:FF:000028">
    <property type="entry name" value="Alpha-L-fucosidase 2"/>
    <property type="match status" value="1"/>
</dbReference>
<dbReference type="KEGG" id="plig:NAG76_14495"/>
<proteinExistence type="predicted"/>
<keyword evidence="4" id="KW-0378">Hydrolase</keyword>
<dbReference type="GO" id="GO:0004560">
    <property type="term" value="F:alpha-L-fucosidase activity"/>
    <property type="evidence" value="ECO:0007669"/>
    <property type="project" value="InterPro"/>
</dbReference>
<dbReference type="Pfam" id="PF21307">
    <property type="entry name" value="Glyco_hydro_95_C"/>
    <property type="match status" value="1"/>
</dbReference>
<gene>
    <name evidence="4" type="ORF">NAG76_14495</name>
</gene>
<dbReference type="InterPro" id="IPR016518">
    <property type="entry name" value="Alpha-L-fucosidase"/>
</dbReference>
<protein>
    <submittedName>
        <fullName evidence="4">Glycoside hydrolase family 95 protein</fullName>
    </submittedName>
</protein>
<organism evidence="4 5">
    <name type="scientific">Candidatus Pristimantibacillus lignocellulolyticus</name>
    <dbReference type="NCBI Taxonomy" id="2994561"/>
    <lineage>
        <taxon>Bacteria</taxon>
        <taxon>Bacillati</taxon>
        <taxon>Bacillota</taxon>
        <taxon>Bacilli</taxon>
        <taxon>Bacillales</taxon>
        <taxon>Paenibacillaceae</taxon>
        <taxon>Candidatus Pristimantibacillus</taxon>
    </lineage>
</organism>
<evidence type="ECO:0000259" key="2">
    <source>
        <dbReference type="Pfam" id="PF21307"/>
    </source>
</evidence>
<dbReference type="EMBL" id="CP097899">
    <property type="protein sequence ID" value="URN93048.1"/>
    <property type="molecule type" value="Genomic_DNA"/>
</dbReference>